<reference evidence="2 3" key="1">
    <citation type="submission" date="2017-12" db="EMBL/GenBank/DDBJ databases">
        <title>The characterization of oligonucleotides binding to NgAgo.</title>
        <authorList>
            <person name="Jiang L."/>
            <person name="He B."/>
            <person name="Kang J."/>
            <person name="Yu M."/>
            <person name="Li N."/>
            <person name="Fang Y."/>
            <person name="Tang Z."/>
            <person name="Wu P."/>
            <person name="Yao P."/>
            <person name="Huang J."/>
        </authorList>
    </citation>
    <scope>NUCLEOTIDE SEQUENCE [LARGE SCALE GENOMIC DNA]</scope>
    <source>
        <strain evidence="2 3">SP2</strain>
        <tissue evidence="2">Freeze-dried powder thallus</tissue>
    </source>
</reference>
<evidence type="ECO:0000256" key="1">
    <source>
        <dbReference type="SAM" id="MobiDB-lite"/>
    </source>
</evidence>
<dbReference type="Proteomes" id="UP000234484">
    <property type="component" value="Unassembled WGS sequence"/>
</dbReference>
<feature type="compositionally biased region" description="Basic and acidic residues" evidence="1">
    <location>
        <begin position="14"/>
        <end position="23"/>
    </location>
</feature>
<gene>
    <name evidence="2" type="ORF">CYV19_07475</name>
</gene>
<comment type="caution">
    <text evidence="2">The sequence shown here is derived from an EMBL/GenBank/DDBJ whole genome shotgun (WGS) entry which is preliminary data.</text>
</comment>
<dbReference type="EMBL" id="PKKI01000016">
    <property type="protein sequence ID" value="PLK20913.1"/>
    <property type="molecule type" value="Genomic_DNA"/>
</dbReference>
<feature type="non-terminal residue" evidence="2">
    <location>
        <position position="60"/>
    </location>
</feature>
<organism evidence="2 3">
    <name type="scientific">Natronobacterium gregoryi (strain ATCC 43098 / DSM 3393 / CCM 3738 / CIP 104747 / IAM 13177 / JCM 8860 / NBRC 102187 / NCIMB 2189 / SP2)</name>
    <dbReference type="NCBI Taxonomy" id="797304"/>
    <lineage>
        <taxon>Archaea</taxon>
        <taxon>Methanobacteriati</taxon>
        <taxon>Methanobacteriota</taxon>
        <taxon>Stenosarchaea group</taxon>
        <taxon>Halobacteria</taxon>
        <taxon>Halobacteriales</taxon>
        <taxon>Natrialbaceae</taxon>
        <taxon>Natronobacterium</taxon>
    </lineage>
</organism>
<feature type="region of interest" description="Disordered" evidence="1">
    <location>
        <begin position="1"/>
        <end position="24"/>
    </location>
</feature>
<accession>A0A2J4JG87</accession>
<name>A0A2J4JG87_NATGS</name>
<evidence type="ECO:0000313" key="3">
    <source>
        <dbReference type="Proteomes" id="UP000234484"/>
    </source>
</evidence>
<sequence>MRDSTVPGPNPERSTLHSVREQGRNAVSRAVPFVSTPDLTLFHPPSVYDFRERSEVFGPI</sequence>
<proteinExistence type="predicted"/>
<protein>
    <submittedName>
        <fullName evidence="2">Uncharacterized protein</fullName>
    </submittedName>
</protein>
<evidence type="ECO:0000313" key="2">
    <source>
        <dbReference type="EMBL" id="PLK20913.1"/>
    </source>
</evidence>
<dbReference type="RefSeq" id="WP_143707665.1">
    <property type="nucleotide sequence ID" value="NZ_PKKI01000016.1"/>
</dbReference>
<dbReference type="AlphaFoldDB" id="A0A2J4JG87"/>